<dbReference type="AlphaFoldDB" id="M2ZUR1"/>
<dbReference type="RefSeq" id="WP_008615043.1">
    <property type="nucleotide sequence ID" value="NZ_AONQ01000009.1"/>
</dbReference>
<evidence type="ECO:0000313" key="1">
    <source>
        <dbReference type="EMBL" id="EME71112.1"/>
    </source>
</evidence>
<reference evidence="1 2" key="1">
    <citation type="journal article" date="2014" name="Genome Announc.">
        <title>Draft Genome Sequence of Magnetospirillum sp. Strain SO-1, a Freshwater Magnetotactic Bacterium Isolated from the Ol'khovka River, Russia.</title>
        <authorList>
            <person name="Grouzdev D.S."/>
            <person name="Dziuba M.V."/>
            <person name="Sukhacheva M.S."/>
            <person name="Mardanov A.V."/>
            <person name="Beletskiy A.V."/>
            <person name="Kuznetsov B.B."/>
            <person name="Skryabin K.G."/>
        </authorList>
    </citation>
    <scope>NUCLEOTIDE SEQUENCE [LARGE SCALE GENOMIC DNA]</scope>
    <source>
        <strain evidence="1 2">SO-1</strain>
    </source>
</reference>
<dbReference type="PATRIC" id="fig|1244869.3.peg.1026"/>
<dbReference type="STRING" id="1244869.H261_05102"/>
<name>M2ZUR1_9PROT</name>
<dbReference type="eggNOG" id="COG1961">
    <property type="taxonomic scope" value="Bacteria"/>
</dbReference>
<gene>
    <name evidence="1" type="ORF">H261_05102</name>
</gene>
<dbReference type="EMBL" id="AONQ01000009">
    <property type="protein sequence ID" value="EME71112.1"/>
    <property type="molecule type" value="Genomic_DNA"/>
</dbReference>
<keyword evidence="2" id="KW-1185">Reference proteome</keyword>
<protein>
    <submittedName>
        <fullName evidence="1">Resolvase domain-containing protein</fullName>
    </submittedName>
</protein>
<comment type="caution">
    <text evidence="1">The sequence shown here is derived from an EMBL/GenBank/DDBJ whole genome shotgun (WGS) entry which is preliminary data.</text>
</comment>
<evidence type="ECO:0000313" key="2">
    <source>
        <dbReference type="Proteomes" id="UP000011744"/>
    </source>
</evidence>
<dbReference type="OrthoDB" id="7277848at2"/>
<accession>M2ZUR1</accession>
<proteinExistence type="predicted"/>
<sequence length="152" mass="16552">MDRLREREKEKARIEAELSAQPVDEGVIAMMPNLAEVYARKVADLADALNAPEIKAEATEMIRQLIDKVVMIPDADAPNGMRMELHGALAEILALGSGGRPKSKLPDLCGPGSQLSVVAGAGNQRYLHFDFARLPLATLPQIPRKRKEGRSS</sequence>
<dbReference type="Proteomes" id="UP000011744">
    <property type="component" value="Unassembled WGS sequence"/>
</dbReference>
<organism evidence="1 2">
    <name type="scientific">Paramagnetospirillum caucaseum</name>
    <dbReference type="NCBI Taxonomy" id="1244869"/>
    <lineage>
        <taxon>Bacteria</taxon>
        <taxon>Pseudomonadati</taxon>
        <taxon>Pseudomonadota</taxon>
        <taxon>Alphaproteobacteria</taxon>
        <taxon>Rhodospirillales</taxon>
        <taxon>Magnetospirillaceae</taxon>
        <taxon>Paramagnetospirillum</taxon>
    </lineage>
</organism>